<sequence>MVGAVHTYALQAPPSTLQYDVWSAVADMIGHGASHTSPVYSALSVSKHAPNPTDFSTRASTDEK</sequence>
<gene>
    <name evidence="2" type="ORF">SDC9_150930</name>
</gene>
<feature type="region of interest" description="Disordered" evidence="1">
    <location>
        <begin position="45"/>
        <end position="64"/>
    </location>
</feature>
<accession>A0A645ENV6</accession>
<feature type="compositionally biased region" description="Polar residues" evidence="1">
    <location>
        <begin position="53"/>
        <end position="64"/>
    </location>
</feature>
<evidence type="ECO:0000256" key="1">
    <source>
        <dbReference type="SAM" id="MobiDB-lite"/>
    </source>
</evidence>
<evidence type="ECO:0000313" key="2">
    <source>
        <dbReference type="EMBL" id="MPN03698.1"/>
    </source>
</evidence>
<dbReference type="EMBL" id="VSSQ01049626">
    <property type="protein sequence ID" value="MPN03698.1"/>
    <property type="molecule type" value="Genomic_DNA"/>
</dbReference>
<dbReference type="AlphaFoldDB" id="A0A645ENV6"/>
<proteinExistence type="predicted"/>
<organism evidence="2">
    <name type="scientific">bioreactor metagenome</name>
    <dbReference type="NCBI Taxonomy" id="1076179"/>
    <lineage>
        <taxon>unclassified sequences</taxon>
        <taxon>metagenomes</taxon>
        <taxon>ecological metagenomes</taxon>
    </lineage>
</organism>
<name>A0A645ENV6_9ZZZZ</name>
<reference evidence="2" key="1">
    <citation type="submission" date="2019-08" db="EMBL/GenBank/DDBJ databases">
        <authorList>
            <person name="Kucharzyk K."/>
            <person name="Murdoch R.W."/>
            <person name="Higgins S."/>
            <person name="Loffler F."/>
        </authorList>
    </citation>
    <scope>NUCLEOTIDE SEQUENCE</scope>
</reference>
<protein>
    <submittedName>
        <fullName evidence="2">Uncharacterized protein</fullName>
    </submittedName>
</protein>
<comment type="caution">
    <text evidence="2">The sequence shown here is derived from an EMBL/GenBank/DDBJ whole genome shotgun (WGS) entry which is preliminary data.</text>
</comment>